<dbReference type="EMBL" id="VSSQ01136634">
    <property type="protein sequence ID" value="MPN60852.1"/>
    <property type="molecule type" value="Genomic_DNA"/>
</dbReference>
<evidence type="ECO:0008006" key="3">
    <source>
        <dbReference type="Google" id="ProtNLM"/>
    </source>
</evidence>
<proteinExistence type="predicted"/>
<dbReference type="AlphaFoldDB" id="A0A645JCG9"/>
<reference evidence="2" key="1">
    <citation type="submission" date="2019-08" db="EMBL/GenBank/DDBJ databases">
        <authorList>
            <person name="Kucharzyk K."/>
            <person name="Murdoch R.W."/>
            <person name="Higgins S."/>
            <person name="Loffler F."/>
        </authorList>
    </citation>
    <scope>NUCLEOTIDE SEQUENCE</scope>
</reference>
<keyword evidence="1" id="KW-0472">Membrane</keyword>
<feature type="transmembrane region" description="Helical" evidence="1">
    <location>
        <begin position="70"/>
        <end position="89"/>
    </location>
</feature>
<protein>
    <recommendedName>
        <fullName evidence="3">DUF4293 domain-containing protein</fullName>
    </recommendedName>
</protein>
<evidence type="ECO:0000256" key="1">
    <source>
        <dbReference type="SAM" id="Phobius"/>
    </source>
</evidence>
<keyword evidence="1" id="KW-1133">Transmembrane helix</keyword>
<accession>A0A645JCG9</accession>
<gene>
    <name evidence="2" type="ORF">SDC9_208585</name>
</gene>
<comment type="caution">
    <text evidence="2">The sequence shown here is derived from an EMBL/GenBank/DDBJ whole genome shotgun (WGS) entry which is preliminary data.</text>
</comment>
<dbReference type="InterPro" id="IPR025635">
    <property type="entry name" value="DUF4293"/>
</dbReference>
<organism evidence="2">
    <name type="scientific">bioreactor metagenome</name>
    <dbReference type="NCBI Taxonomy" id="1076179"/>
    <lineage>
        <taxon>unclassified sequences</taxon>
        <taxon>metagenomes</taxon>
        <taxon>ecological metagenomes</taxon>
    </lineage>
</organism>
<dbReference type="Pfam" id="PF14126">
    <property type="entry name" value="DUF4293"/>
    <property type="match status" value="1"/>
</dbReference>
<keyword evidence="1" id="KW-0812">Transmembrane</keyword>
<name>A0A645JCG9_9ZZZZ</name>
<feature type="transmembrane region" description="Helical" evidence="1">
    <location>
        <begin position="95"/>
        <end position="118"/>
    </location>
</feature>
<evidence type="ECO:0000313" key="2">
    <source>
        <dbReference type="EMBL" id="MPN60852.1"/>
    </source>
</evidence>
<sequence length="132" mass="15163">MLQRIQTLFLLSATLLLSLLFFSKMAYSTSEIVKYTDIRPFLILSIITTALSFFSIFLYRKRMIQIRLSVVNLVLLVCYQGWIVYYFVIAPKGTAFSVTALFPAVAAFLVFLAIKFIARDEAMVRSVSRLRK</sequence>
<feature type="transmembrane region" description="Helical" evidence="1">
    <location>
        <begin position="38"/>
        <end position="58"/>
    </location>
</feature>